<evidence type="ECO:0000256" key="1">
    <source>
        <dbReference type="SAM" id="Phobius"/>
    </source>
</evidence>
<protein>
    <submittedName>
        <fullName evidence="3">Putative Flp pilus-assembly TadE/G-like</fullName>
    </submittedName>
</protein>
<keyword evidence="1" id="KW-1133">Transmembrane helix</keyword>
<dbReference type="Proteomes" id="UP000183995">
    <property type="component" value="Unassembled WGS sequence"/>
</dbReference>
<evidence type="ECO:0000259" key="2">
    <source>
        <dbReference type="Pfam" id="PF13400"/>
    </source>
</evidence>
<accession>A0A1M5Z4V4</accession>
<dbReference type="EMBL" id="FQXV01000013">
    <property type="protein sequence ID" value="SHI18913.1"/>
    <property type="molecule type" value="Genomic_DNA"/>
</dbReference>
<feature type="transmembrane region" description="Helical" evidence="1">
    <location>
        <begin position="16"/>
        <end position="42"/>
    </location>
</feature>
<keyword evidence="4" id="KW-1185">Reference proteome</keyword>
<proteinExistence type="predicted"/>
<dbReference type="Pfam" id="PF13400">
    <property type="entry name" value="Tad"/>
    <property type="match status" value="1"/>
</dbReference>
<keyword evidence="1" id="KW-0812">Transmembrane</keyword>
<organism evidence="3 4">
    <name type="scientific">Sporobacter termitidis DSM 10068</name>
    <dbReference type="NCBI Taxonomy" id="1123282"/>
    <lineage>
        <taxon>Bacteria</taxon>
        <taxon>Bacillati</taxon>
        <taxon>Bacillota</taxon>
        <taxon>Clostridia</taxon>
        <taxon>Eubacteriales</taxon>
        <taxon>Oscillospiraceae</taxon>
        <taxon>Sporobacter</taxon>
    </lineage>
</organism>
<dbReference type="AlphaFoldDB" id="A0A1M5Z4V4"/>
<reference evidence="3 4" key="1">
    <citation type="submission" date="2016-11" db="EMBL/GenBank/DDBJ databases">
        <authorList>
            <person name="Jaros S."/>
            <person name="Januszkiewicz K."/>
            <person name="Wedrychowicz H."/>
        </authorList>
    </citation>
    <scope>NUCLEOTIDE SEQUENCE [LARGE SCALE GENOMIC DNA]</scope>
    <source>
        <strain evidence="3 4">DSM 10068</strain>
    </source>
</reference>
<evidence type="ECO:0000313" key="4">
    <source>
        <dbReference type="Proteomes" id="UP000183995"/>
    </source>
</evidence>
<dbReference type="OrthoDB" id="9553832at2"/>
<evidence type="ECO:0000313" key="3">
    <source>
        <dbReference type="EMBL" id="SHI18913.1"/>
    </source>
</evidence>
<dbReference type="STRING" id="1123282.SAMN02745823_03183"/>
<gene>
    <name evidence="3" type="ORF">SAMN02745823_03183</name>
</gene>
<name>A0A1M5Z4V4_9FIRM</name>
<sequence length="186" mass="20801">MKHKIRRLFGEERGNIMVLFAGTLIVIIGFIGLSLDVGLLLLQRNDLQTLSQVIRQDRFTFQDTIRNADDPGSASFTLIDSTLKENGFDGTLKVYFYEEDPLPNYRSYRIRTVLSDDCPFYFARVFGLTTTTLSVSLDGGETIGDKGNDVVWHPKKSPSEYNGCYTSLPGGGYNLSHSDIPSDLKT</sequence>
<dbReference type="RefSeq" id="WP_073081047.1">
    <property type="nucleotide sequence ID" value="NZ_FQXV01000013.1"/>
</dbReference>
<dbReference type="InterPro" id="IPR028087">
    <property type="entry name" value="Tad_N"/>
</dbReference>
<feature type="domain" description="Putative Flp pilus-assembly TadG-like N-terminal" evidence="2">
    <location>
        <begin position="14"/>
        <end position="50"/>
    </location>
</feature>
<keyword evidence="1" id="KW-0472">Membrane</keyword>